<dbReference type="NCBIfam" id="TIGR00615">
    <property type="entry name" value="recR"/>
    <property type="match status" value="1"/>
</dbReference>
<proteinExistence type="inferred from homology"/>
<evidence type="ECO:0000256" key="7">
    <source>
        <dbReference type="HAMAP-Rule" id="MF_00017"/>
    </source>
</evidence>
<evidence type="ECO:0000259" key="8">
    <source>
        <dbReference type="PROSITE" id="PS50880"/>
    </source>
</evidence>
<dbReference type="EMBL" id="MHMR01000027">
    <property type="protein sequence ID" value="OGZ30099.1"/>
    <property type="molecule type" value="Genomic_DNA"/>
</dbReference>
<evidence type="ECO:0000256" key="5">
    <source>
        <dbReference type="ARBA" id="ARBA00023172"/>
    </source>
</evidence>
<comment type="caution">
    <text evidence="9">The sequence shown here is derived from an EMBL/GenBank/DDBJ whole genome shotgun (WGS) entry which is preliminary data.</text>
</comment>
<dbReference type="InterPro" id="IPR006171">
    <property type="entry name" value="TOPRIM_dom"/>
</dbReference>
<keyword evidence="3 7" id="KW-0863">Zinc-finger</keyword>
<dbReference type="GO" id="GO:0006281">
    <property type="term" value="P:DNA repair"/>
    <property type="evidence" value="ECO:0007669"/>
    <property type="project" value="UniProtKB-UniRule"/>
</dbReference>
<protein>
    <recommendedName>
        <fullName evidence="7">Recombination protein RecR</fullName>
    </recommendedName>
</protein>
<dbReference type="Pfam" id="PF13662">
    <property type="entry name" value="Toprim_4"/>
    <property type="match status" value="1"/>
</dbReference>
<evidence type="ECO:0000256" key="4">
    <source>
        <dbReference type="ARBA" id="ARBA00022833"/>
    </source>
</evidence>
<accession>A0A1G2EWC0</accession>
<dbReference type="HAMAP" id="MF_00017">
    <property type="entry name" value="RecR"/>
    <property type="match status" value="1"/>
</dbReference>
<name>A0A1G2EWC0_9BACT</name>
<comment type="function">
    <text evidence="7">May play a role in DNA repair. It seems to be involved in an RecBC-independent recombinational process of DNA repair. It may act with RecF and RecO.</text>
</comment>
<dbReference type="AlphaFoldDB" id="A0A1G2EWC0"/>
<keyword evidence="4 7" id="KW-0862">Zinc</keyword>
<dbReference type="GO" id="GO:0008270">
    <property type="term" value="F:zinc ion binding"/>
    <property type="evidence" value="ECO:0007669"/>
    <property type="project" value="UniProtKB-KW"/>
</dbReference>
<dbReference type="SUPFAM" id="SSF111304">
    <property type="entry name" value="Recombination protein RecR"/>
    <property type="match status" value="1"/>
</dbReference>
<keyword evidence="6 7" id="KW-0234">DNA repair</keyword>
<gene>
    <name evidence="7" type="primary">recR</name>
    <name evidence="9" type="ORF">A3J00_03610</name>
</gene>
<evidence type="ECO:0000256" key="3">
    <source>
        <dbReference type="ARBA" id="ARBA00022771"/>
    </source>
</evidence>
<dbReference type="Proteomes" id="UP000178428">
    <property type="component" value="Unassembled WGS sequence"/>
</dbReference>
<comment type="caution">
    <text evidence="7">Lacks conserved residue(s) required for the propagation of feature annotation.</text>
</comment>
<dbReference type="GO" id="GO:0003677">
    <property type="term" value="F:DNA binding"/>
    <property type="evidence" value="ECO:0007669"/>
    <property type="project" value="UniProtKB-UniRule"/>
</dbReference>
<keyword evidence="2 7" id="KW-0227">DNA damage</keyword>
<reference evidence="9 10" key="1">
    <citation type="journal article" date="2016" name="Nat. Commun.">
        <title>Thousands of microbial genomes shed light on interconnected biogeochemical processes in an aquifer system.</title>
        <authorList>
            <person name="Anantharaman K."/>
            <person name="Brown C.T."/>
            <person name="Hug L.A."/>
            <person name="Sharon I."/>
            <person name="Castelle C.J."/>
            <person name="Probst A.J."/>
            <person name="Thomas B.C."/>
            <person name="Singh A."/>
            <person name="Wilkins M.J."/>
            <person name="Karaoz U."/>
            <person name="Brodie E.L."/>
            <person name="Williams K.H."/>
            <person name="Hubbard S.S."/>
            <person name="Banfield J.F."/>
        </authorList>
    </citation>
    <scope>NUCLEOTIDE SEQUENCE [LARGE SCALE GENOMIC DNA]</scope>
</reference>
<evidence type="ECO:0000256" key="1">
    <source>
        <dbReference type="ARBA" id="ARBA00022723"/>
    </source>
</evidence>
<evidence type="ECO:0000313" key="9">
    <source>
        <dbReference type="EMBL" id="OGZ30099.1"/>
    </source>
</evidence>
<dbReference type="PROSITE" id="PS01300">
    <property type="entry name" value="RECR"/>
    <property type="match status" value="1"/>
</dbReference>
<dbReference type="InterPro" id="IPR000093">
    <property type="entry name" value="DNA_Rcmb_RecR"/>
</dbReference>
<feature type="domain" description="Toprim" evidence="8">
    <location>
        <begin position="79"/>
        <end position="179"/>
    </location>
</feature>
<keyword evidence="1 7" id="KW-0479">Metal-binding</keyword>
<comment type="similarity">
    <text evidence="7">Belongs to the RecR family.</text>
</comment>
<dbReference type="InterPro" id="IPR015967">
    <property type="entry name" value="Rcmb_RecR_Znf"/>
</dbReference>
<dbReference type="Pfam" id="PF21175">
    <property type="entry name" value="RecR_C"/>
    <property type="match status" value="1"/>
</dbReference>
<evidence type="ECO:0000256" key="2">
    <source>
        <dbReference type="ARBA" id="ARBA00022763"/>
    </source>
</evidence>
<dbReference type="InterPro" id="IPR023627">
    <property type="entry name" value="Rcmb_RecR"/>
</dbReference>
<evidence type="ECO:0000313" key="10">
    <source>
        <dbReference type="Proteomes" id="UP000178428"/>
    </source>
</evidence>
<dbReference type="Pfam" id="PF21176">
    <property type="entry name" value="RecR_HhH"/>
    <property type="match status" value="1"/>
</dbReference>
<dbReference type="Gene3D" id="3.40.1360.10">
    <property type="match status" value="1"/>
</dbReference>
<keyword evidence="5 7" id="KW-0233">DNA recombination</keyword>
<dbReference type="PANTHER" id="PTHR30446">
    <property type="entry name" value="RECOMBINATION PROTEIN RECR"/>
    <property type="match status" value="1"/>
</dbReference>
<dbReference type="PROSITE" id="PS50880">
    <property type="entry name" value="TOPRIM"/>
    <property type="match status" value="1"/>
</dbReference>
<evidence type="ECO:0000256" key="6">
    <source>
        <dbReference type="ARBA" id="ARBA00023204"/>
    </source>
</evidence>
<dbReference type="GO" id="GO:0006310">
    <property type="term" value="P:DNA recombination"/>
    <property type="evidence" value="ECO:0007669"/>
    <property type="project" value="UniProtKB-UniRule"/>
</dbReference>
<dbReference type="STRING" id="1801725.A3J00_03610"/>
<sequence length="200" mass="22321">MKPGAIEKLTNFFSMLPGIGPRQALRFAYWFANADKSVVGGLKKALDELESVKKCVSCFRIHAGGNLCPICLDLSRDRSKIAVVEKDTDFETMEKSGVYDGHYHILGGLISALDAESASRLRLKELFGRVKKENAVKEIILALSATPEGEFSARYIEKILEPLSRDRKLKMTRLGRGLSTGAELEYLNRETLKNALENRK</sequence>
<dbReference type="Gene3D" id="1.10.8.420">
    <property type="entry name" value="RecR Domain 1"/>
    <property type="match status" value="1"/>
</dbReference>
<dbReference type="SMART" id="SM00493">
    <property type="entry name" value="TOPRIM"/>
    <property type="match status" value="1"/>
</dbReference>
<organism evidence="9 10">
    <name type="scientific">Candidatus Niyogibacteria bacterium RIFCSPLOWO2_02_FULL_45_13</name>
    <dbReference type="NCBI Taxonomy" id="1801725"/>
    <lineage>
        <taxon>Bacteria</taxon>
        <taxon>Candidatus Niyogiibacteriota</taxon>
    </lineage>
</organism>
<dbReference type="PANTHER" id="PTHR30446:SF0">
    <property type="entry name" value="RECOMBINATION PROTEIN RECR"/>
    <property type="match status" value="1"/>
</dbReference>